<dbReference type="Pfam" id="PF13456">
    <property type="entry name" value="RVT_3"/>
    <property type="match status" value="1"/>
</dbReference>
<dbReference type="GO" id="GO:0003964">
    <property type="term" value="F:RNA-directed DNA polymerase activity"/>
    <property type="evidence" value="ECO:0007669"/>
    <property type="project" value="UniProtKB-KW"/>
</dbReference>
<dbReference type="InterPro" id="IPR002156">
    <property type="entry name" value="RNaseH_domain"/>
</dbReference>
<dbReference type="InterPro" id="IPR012337">
    <property type="entry name" value="RNaseH-like_sf"/>
</dbReference>
<comment type="caution">
    <text evidence="2">The sequence shown here is derived from an EMBL/GenBank/DDBJ whole genome shotgun (WGS) entry which is preliminary data.</text>
</comment>
<dbReference type="EMBL" id="LXQA010142354">
    <property type="protein sequence ID" value="MCI24591.1"/>
    <property type="molecule type" value="Genomic_DNA"/>
</dbReference>
<organism evidence="2 3">
    <name type="scientific">Trifolium medium</name>
    <dbReference type="NCBI Taxonomy" id="97028"/>
    <lineage>
        <taxon>Eukaryota</taxon>
        <taxon>Viridiplantae</taxon>
        <taxon>Streptophyta</taxon>
        <taxon>Embryophyta</taxon>
        <taxon>Tracheophyta</taxon>
        <taxon>Spermatophyta</taxon>
        <taxon>Magnoliopsida</taxon>
        <taxon>eudicotyledons</taxon>
        <taxon>Gunneridae</taxon>
        <taxon>Pentapetalae</taxon>
        <taxon>rosids</taxon>
        <taxon>fabids</taxon>
        <taxon>Fabales</taxon>
        <taxon>Fabaceae</taxon>
        <taxon>Papilionoideae</taxon>
        <taxon>50 kb inversion clade</taxon>
        <taxon>NPAAA clade</taxon>
        <taxon>Hologalegina</taxon>
        <taxon>IRL clade</taxon>
        <taxon>Trifolieae</taxon>
        <taxon>Trifolium</taxon>
    </lineage>
</organism>
<dbReference type="AlphaFoldDB" id="A0A392QJP4"/>
<dbReference type="GO" id="GO:0004523">
    <property type="term" value="F:RNA-DNA hybrid ribonuclease activity"/>
    <property type="evidence" value="ECO:0007669"/>
    <property type="project" value="InterPro"/>
</dbReference>
<proteinExistence type="predicted"/>
<accession>A0A392QJP4</accession>
<keyword evidence="2" id="KW-0548">Nucleotidyltransferase</keyword>
<sequence>MHIGWNPPPEGWVKLNTDGSCSDGGWIGCGGVLRGSHGEWLGGFANFIGQGNAYLAELWGVFEGLKIARNLKFSAVELNVDSREVVNVIRGEGGGNLQGSALVYKIRRLLKKLDWEVVVHHSYREANQCADALANIGVSSRIRSRFFETCPTQLNHVFLADIMGITTPRLVTL</sequence>
<dbReference type="InterPro" id="IPR053151">
    <property type="entry name" value="RNase_H-like"/>
</dbReference>
<dbReference type="CDD" id="cd06222">
    <property type="entry name" value="RNase_H_like"/>
    <property type="match status" value="1"/>
</dbReference>
<reference evidence="2 3" key="1">
    <citation type="journal article" date="2018" name="Front. Plant Sci.">
        <title>Red Clover (Trifolium pratense) and Zigzag Clover (T. medium) - A Picture of Genomic Similarities and Differences.</title>
        <authorList>
            <person name="Dluhosova J."/>
            <person name="Istvanek J."/>
            <person name="Nedelnik J."/>
            <person name="Repkova J."/>
        </authorList>
    </citation>
    <scope>NUCLEOTIDE SEQUENCE [LARGE SCALE GENOMIC DNA]</scope>
    <source>
        <strain evidence="3">cv. 10/8</strain>
        <tissue evidence="2">Leaf</tissue>
    </source>
</reference>
<dbReference type="PANTHER" id="PTHR47723:SF13">
    <property type="entry name" value="PUTATIVE-RELATED"/>
    <property type="match status" value="1"/>
</dbReference>
<dbReference type="Proteomes" id="UP000265520">
    <property type="component" value="Unassembled WGS sequence"/>
</dbReference>
<evidence type="ECO:0000259" key="1">
    <source>
        <dbReference type="PROSITE" id="PS50879"/>
    </source>
</evidence>
<dbReference type="Gene3D" id="3.30.420.10">
    <property type="entry name" value="Ribonuclease H-like superfamily/Ribonuclease H"/>
    <property type="match status" value="1"/>
</dbReference>
<evidence type="ECO:0000313" key="2">
    <source>
        <dbReference type="EMBL" id="MCI24591.1"/>
    </source>
</evidence>
<name>A0A392QJP4_9FABA</name>
<evidence type="ECO:0000313" key="3">
    <source>
        <dbReference type="Proteomes" id="UP000265520"/>
    </source>
</evidence>
<feature type="domain" description="RNase H type-1" evidence="1">
    <location>
        <begin position="9"/>
        <end position="139"/>
    </location>
</feature>
<dbReference type="InterPro" id="IPR044730">
    <property type="entry name" value="RNase_H-like_dom_plant"/>
</dbReference>
<keyword evidence="2" id="KW-0695">RNA-directed DNA polymerase</keyword>
<dbReference type="GO" id="GO:0003676">
    <property type="term" value="F:nucleic acid binding"/>
    <property type="evidence" value="ECO:0007669"/>
    <property type="project" value="InterPro"/>
</dbReference>
<dbReference type="SUPFAM" id="SSF53098">
    <property type="entry name" value="Ribonuclease H-like"/>
    <property type="match status" value="1"/>
</dbReference>
<keyword evidence="3" id="KW-1185">Reference proteome</keyword>
<dbReference type="PANTHER" id="PTHR47723">
    <property type="entry name" value="OS05G0353850 PROTEIN"/>
    <property type="match status" value="1"/>
</dbReference>
<dbReference type="PROSITE" id="PS50879">
    <property type="entry name" value="RNASE_H_1"/>
    <property type="match status" value="1"/>
</dbReference>
<keyword evidence="2" id="KW-0808">Transferase</keyword>
<protein>
    <submittedName>
        <fullName evidence="2">Putative non-LTR retroelement reverse transcriptase</fullName>
    </submittedName>
</protein>
<dbReference type="InterPro" id="IPR036397">
    <property type="entry name" value="RNaseH_sf"/>
</dbReference>